<feature type="domain" description="SAF" evidence="2">
    <location>
        <begin position="57"/>
        <end position="115"/>
    </location>
</feature>
<dbReference type="InterPro" id="IPR013974">
    <property type="entry name" value="SAF"/>
</dbReference>
<evidence type="ECO:0000259" key="2">
    <source>
        <dbReference type="Pfam" id="PF08666"/>
    </source>
</evidence>
<keyword evidence="4" id="KW-1185">Reference proteome</keyword>
<evidence type="ECO:0000313" key="3">
    <source>
        <dbReference type="EMBL" id="RUO43913.1"/>
    </source>
</evidence>
<dbReference type="CDD" id="cd11614">
    <property type="entry name" value="SAF_CpaB_FlgA_like"/>
    <property type="match status" value="1"/>
</dbReference>
<reference evidence="3 4" key="1">
    <citation type="journal article" date="2011" name="Front. Microbiol.">
        <title>Genomic signatures of strain selection and enhancement in Bacillus atrophaeus var. globigii, a historical biowarfare simulant.</title>
        <authorList>
            <person name="Gibbons H.S."/>
            <person name="Broomall S.M."/>
            <person name="McNew L.A."/>
            <person name="Daligault H."/>
            <person name="Chapman C."/>
            <person name="Bruce D."/>
            <person name="Karavis M."/>
            <person name="Krepps M."/>
            <person name="McGregor P.A."/>
            <person name="Hong C."/>
            <person name="Park K.H."/>
            <person name="Akmal A."/>
            <person name="Feldman A."/>
            <person name="Lin J.S."/>
            <person name="Chang W.E."/>
            <person name="Higgs B.W."/>
            <person name="Demirev P."/>
            <person name="Lindquist J."/>
            <person name="Liem A."/>
            <person name="Fochler E."/>
            <person name="Read T.D."/>
            <person name="Tapia R."/>
            <person name="Johnson S."/>
            <person name="Bishop-Lilly K.A."/>
            <person name="Detter C."/>
            <person name="Han C."/>
            <person name="Sozhamannan S."/>
            <person name="Rosenzweig C.N."/>
            <person name="Skowronski E.W."/>
        </authorList>
    </citation>
    <scope>NUCLEOTIDE SEQUENCE [LARGE SCALE GENOMIC DNA]</scope>
    <source>
        <strain evidence="3 4">AIT1</strain>
    </source>
</reference>
<sequence>MTNKQQMRKGFPIVIWLPAVLGVVTAFISWWAIENYIELKVSERPRLPPLPVEELHVVVPRQTLTPGDTLSLDLLAARSLPAKALPDDVFFAEQVEELMGHVVTSEVRQGKPIQRLHLMAESTLVLRERIRSGYTAFTLPLVAEWTHGHSVQPGDTFDFYAVQSRGWEKLLSNIQLMDFVPQPSAAERAMGIQQRATHGIFEVPITAYAQLYTLQQQRLLVPVIQSIHSQGSPDRLALPKVTEIIHPDGVSAYSEEERR</sequence>
<keyword evidence="1" id="KW-0812">Transmembrane</keyword>
<protein>
    <recommendedName>
        <fullName evidence="2">SAF domain-containing protein</fullName>
    </recommendedName>
</protein>
<dbReference type="OrthoDB" id="6399305at2"/>
<name>A0A432X929_9GAMM</name>
<dbReference type="EMBL" id="PIPQ01000001">
    <property type="protein sequence ID" value="RUO43913.1"/>
    <property type="molecule type" value="Genomic_DNA"/>
</dbReference>
<comment type="caution">
    <text evidence="3">The sequence shown here is derived from an EMBL/GenBank/DDBJ whole genome shotgun (WGS) entry which is preliminary data.</text>
</comment>
<evidence type="ECO:0000256" key="1">
    <source>
        <dbReference type="SAM" id="Phobius"/>
    </source>
</evidence>
<dbReference type="Proteomes" id="UP000286976">
    <property type="component" value="Unassembled WGS sequence"/>
</dbReference>
<dbReference type="Pfam" id="PF08666">
    <property type="entry name" value="SAF"/>
    <property type="match status" value="1"/>
</dbReference>
<organism evidence="3 4">
    <name type="scientific">Aliidiomarina taiwanensis</name>
    <dbReference type="NCBI Taxonomy" id="946228"/>
    <lineage>
        <taxon>Bacteria</taxon>
        <taxon>Pseudomonadati</taxon>
        <taxon>Pseudomonadota</taxon>
        <taxon>Gammaproteobacteria</taxon>
        <taxon>Alteromonadales</taxon>
        <taxon>Idiomarinaceae</taxon>
        <taxon>Aliidiomarina</taxon>
    </lineage>
</organism>
<feature type="transmembrane region" description="Helical" evidence="1">
    <location>
        <begin position="12"/>
        <end position="33"/>
    </location>
</feature>
<dbReference type="AlphaFoldDB" id="A0A432X929"/>
<dbReference type="RefSeq" id="WP_126756306.1">
    <property type="nucleotide sequence ID" value="NZ_PIPQ01000001.1"/>
</dbReference>
<gene>
    <name evidence="3" type="ORF">CWE15_01640</name>
</gene>
<keyword evidence="1" id="KW-0472">Membrane</keyword>
<keyword evidence="1" id="KW-1133">Transmembrane helix</keyword>
<accession>A0A432X929</accession>
<evidence type="ECO:0000313" key="4">
    <source>
        <dbReference type="Proteomes" id="UP000286976"/>
    </source>
</evidence>
<proteinExistence type="predicted"/>